<proteinExistence type="predicted"/>
<evidence type="ECO:0000256" key="7">
    <source>
        <dbReference type="PROSITE-ProRule" id="PRU00042"/>
    </source>
</evidence>
<keyword evidence="5" id="KW-0862">Zinc</keyword>
<feature type="compositionally biased region" description="Basic and acidic residues" evidence="8">
    <location>
        <begin position="502"/>
        <end position="521"/>
    </location>
</feature>
<feature type="compositionally biased region" description="Polar residues" evidence="8">
    <location>
        <begin position="362"/>
        <end position="373"/>
    </location>
</feature>
<comment type="subcellular location">
    <subcellularLocation>
        <location evidence="1">Nucleus</location>
    </subcellularLocation>
</comment>
<dbReference type="Gene3D" id="3.30.160.60">
    <property type="entry name" value="Classic Zinc Finger"/>
    <property type="match status" value="10"/>
</dbReference>
<dbReference type="SUPFAM" id="SSF57667">
    <property type="entry name" value="beta-beta-alpha zinc fingers"/>
    <property type="match status" value="7"/>
</dbReference>
<feature type="domain" description="C2H2-type" evidence="9">
    <location>
        <begin position="100"/>
        <end position="127"/>
    </location>
</feature>
<feature type="domain" description="C2H2-type" evidence="9">
    <location>
        <begin position="127"/>
        <end position="154"/>
    </location>
</feature>
<protein>
    <recommendedName>
        <fullName evidence="9">C2H2-type domain-containing protein</fullName>
    </recommendedName>
</protein>
<evidence type="ECO:0000256" key="1">
    <source>
        <dbReference type="ARBA" id="ARBA00004123"/>
    </source>
</evidence>
<feature type="domain" description="C2H2-type" evidence="9">
    <location>
        <begin position="1459"/>
        <end position="1486"/>
    </location>
</feature>
<dbReference type="Proteomes" id="UP001159405">
    <property type="component" value="Unassembled WGS sequence"/>
</dbReference>
<feature type="domain" description="C2H2-type" evidence="9">
    <location>
        <begin position="1217"/>
        <end position="1244"/>
    </location>
</feature>
<feature type="compositionally biased region" description="Low complexity" evidence="8">
    <location>
        <begin position="421"/>
        <end position="435"/>
    </location>
</feature>
<feature type="region of interest" description="Disordered" evidence="8">
    <location>
        <begin position="966"/>
        <end position="1015"/>
    </location>
</feature>
<keyword evidence="4 7" id="KW-0863">Zinc-finger</keyword>
<feature type="region of interest" description="Disordered" evidence="8">
    <location>
        <begin position="1315"/>
        <end position="1353"/>
    </location>
</feature>
<feature type="compositionally biased region" description="Basic and acidic residues" evidence="8">
    <location>
        <begin position="922"/>
        <end position="932"/>
    </location>
</feature>
<feature type="region of interest" description="Disordered" evidence="8">
    <location>
        <begin position="282"/>
        <end position="339"/>
    </location>
</feature>
<accession>A0ABN8NP38</accession>
<feature type="compositionally biased region" description="Polar residues" evidence="8">
    <location>
        <begin position="323"/>
        <end position="333"/>
    </location>
</feature>
<keyword evidence="2" id="KW-0479">Metal-binding</keyword>
<feature type="domain" description="C2H2-type" evidence="9">
    <location>
        <begin position="1543"/>
        <end position="1571"/>
    </location>
</feature>
<feature type="compositionally biased region" description="Polar residues" evidence="8">
    <location>
        <begin position="896"/>
        <end position="906"/>
    </location>
</feature>
<dbReference type="InterPro" id="IPR036236">
    <property type="entry name" value="Znf_C2H2_sf"/>
</dbReference>
<evidence type="ECO:0000256" key="6">
    <source>
        <dbReference type="ARBA" id="ARBA00023242"/>
    </source>
</evidence>
<evidence type="ECO:0000313" key="11">
    <source>
        <dbReference type="Proteomes" id="UP001159405"/>
    </source>
</evidence>
<organism evidence="10 11">
    <name type="scientific">Porites lobata</name>
    <dbReference type="NCBI Taxonomy" id="104759"/>
    <lineage>
        <taxon>Eukaryota</taxon>
        <taxon>Metazoa</taxon>
        <taxon>Cnidaria</taxon>
        <taxon>Anthozoa</taxon>
        <taxon>Hexacorallia</taxon>
        <taxon>Scleractinia</taxon>
        <taxon>Fungiina</taxon>
        <taxon>Poritidae</taxon>
        <taxon>Porites</taxon>
    </lineage>
</organism>
<evidence type="ECO:0000256" key="3">
    <source>
        <dbReference type="ARBA" id="ARBA00022737"/>
    </source>
</evidence>
<feature type="domain" description="C2H2-type" evidence="9">
    <location>
        <begin position="1245"/>
        <end position="1272"/>
    </location>
</feature>
<feature type="compositionally biased region" description="Basic and acidic residues" evidence="8">
    <location>
        <begin position="254"/>
        <end position="266"/>
    </location>
</feature>
<feature type="region of interest" description="Disordered" evidence="8">
    <location>
        <begin position="1427"/>
        <end position="1456"/>
    </location>
</feature>
<dbReference type="PROSITE" id="PS50157">
    <property type="entry name" value="ZINC_FINGER_C2H2_2"/>
    <property type="match status" value="14"/>
</dbReference>
<evidence type="ECO:0000259" key="9">
    <source>
        <dbReference type="PROSITE" id="PS50157"/>
    </source>
</evidence>
<dbReference type="PROSITE" id="PS00028">
    <property type="entry name" value="ZINC_FINGER_C2H2_1"/>
    <property type="match status" value="16"/>
</dbReference>
<feature type="domain" description="C2H2-type" evidence="9">
    <location>
        <begin position="69"/>
        <end position="97"/>
    </location>
</feature>
<dbReference type="EMBL" id="CALNXK010000030">
    <property type="protein sequence ID" value="CAH3117017.1"/>
    <property type="molecule type" value="Genomic_DNA"/>
</dbReference>
<dbReference type="Pfam" id="PF00096">
    <property type="entry name" value="zf-C2H2"/>
    <property type="match status" value="5"/>
</dbReference>
<feature type="domain" description="C2H2-type" evidence="9">
    <location>
        <begin position="582"/>
        <end position="610"/>
    </location>
</feature>
<comment type="caution">
    <text evidence="10">The sequence shown here is derived from an EMBL/GenBank/DDBJ whole genome shotgun (WGS) entry which is preliminary data.</text>
</comment>
<feature type="region of interest" description="Disordered" evidence="8">
    <location>
        <begin position="782"/>
        <end position="807"/>
    </location>
</feature>
<feature type="region of interest" description="Disordered" evidence="8">
    <location>
        <begin position="220"/>
        <end position="270"/>
    </location>
</feature>
<feature type="domain" description="C2H2-type" evidence="9">
    <location>
        <begin position="611"/>
        <end position="633"/>
    </location>
</feature>
<feature type="compositionally biased region" description="Low complexity" evidence="8">
    <location>
        <begin position="403"/>
        <end position="414"/>
    </location>
</feature>
<feature type="compositionally biased region" description="Basic and acidic residues" evidence="8">
    <location>
        <begin position="222"/>
        <end position="240"/>
    </location>
</feature>
<keyword evidence="11" id="KW-1185">Reference proteome</keyword>
<dbReference type="PANTHER" id="PTHR24394">
    <property type="entry name" value="ZINC FINGER PROTEIN"/>
    <property type="match status" value="1"/>
</dbReference>
<evidence type="ECO:0000313" key="10">
    <source>
        <dbReference type="EMBL" id="CAH3117017.1"/>
    </source>
</evidence>
<feature type="domain" description="C2H2-type" evidence="9">
    <location>
        <begin position="1487"/>
        <end position="1514"/>
    </location>
</feature>
<dbReference type="SMART" id="SM00355">
    <property type="entry name" value="ZnF_C2H2"/>
    <property type="match status" value="18"/>
</dbReference>
<reference evidence="10 11" key="1">
    <citation type="submission" date="2022-05" db="EMBL/GenBank/DDBJ databases">
        <authorList>
            <consortium name="Genoscope - CEA"/>
            <person name="William W."/>
        </authorList>
    </citation>
    <scope>NUCLEOTIDE SEQUENCE [LARGE SCALE GENOMIC DNA]</scope>
</reference>
<feature type="compositionally biased region" description="Polar residues" evidence="8">
    <location>
        <begin position="1436"/>
        <end position="1448"/>
    </location>
</feature>
<feature type="domain" description="C2H2-type" evidence="9">
    <location>
        <begin position="1273"/>
        <end position="1300"/>
    </location>
</feature>
<dbReference type="InterPro" id="IPR013087">
    <property type="entry name" value="Znf_C2H2_type"/>
</dbReference>
<name>A0ABN8NP38_9CNID</name>
<feature type="domain" description="C2H2-type" evidence="9">
    <location>
        <begin position="1020"/>
        <end position="1048"/>
    </location>
</feature>
<feature type="domain" description="C2H2-type" evidence="9">
    <location>
        <begin position="1049"/>
        <end position="1076"/>
    </location>
</feature>
<evidence type="ECO:0000256" key="5">
    <source>
        <dbReference type="ARBA" id="ARBA00022833"/>
    </source>
</evidence>
<feature type="compositionally biased region" description="Basic and acidic residues" evidence="8">
    <location>
        <begin position="1315"/>
        <end position="1334"/>
    </location>
</feature>
<feature type="compositionally biased region" description="Polar residues" evidence="8">
    <location>
        <begin position="982"/>
        <end position="1002"/>
    </location>
</feature>
<dbReference type="PANTHER" id="PTHR24394:SF44">
    <property type="entry name" value="ZINC FINGER PROTEIN 271-LIKE"/>
    <property type="match status" value="1"/>
</dbReference>
<keyword evidence="6" id="KW-0539">Nucleus</keyword>
<keyword evidence="3" id="KW-0677">Repeat</keyword>
<feature type="compositionally biased region" description="Basic and acidic residues" evidence="8">
    <location>
        <begin position="282"/>
        <end position="299"/>
    </location>
</feature>
<sequence length="1574" mass="177857">MRENTPEKATVTAPKTLIMTHNDNNIQEKSIDNHSIEANDTEISTKVKHKETMSDDVKMHNFTECCRMWMCSHCSKSFASSRALKIHEVKQHENATRHVLKCGTCDEEFEHANLLHIHMRVHHNVKVRCPRCKDIFEHPNVLKLHYKTHHSEPVCVACGLKFDHDKLLRLHLEHYHKIDSKGGKKCVTASGGRKSKGSAEEEMAVGVCGESMAAVDQGNVDSEVHEEMRQVKEDESRDEANGVVTNQWNYDDDAMSHDSSDSRDEGSSDVEIEDIDKGFEPGFREAESPVAPEKQDQTESHVNCRGQPQCSRSPHQCKGETESFLSNTDSGSNEGDVKKERACVSSVAVEWQNPTRPRRSSVIVTTGSASPPLTHSKHKVKELRECTQETPKFTLIVTDWDASSKGSPRSPSGSYADSPASTMSGDESGDSESTSPRARSAKRVTTLRCNRCQEEFLSKMEYLHHLISHQKGDELNKTQNNMSPESKAFEKLKSSLRIKMEVRREDRSTDDETHEFEREVQKGASPGRDTDDPMFSHISRTSPPSYKEAPSRNLSVPCTLCSEQFSDWRELKAHVESRHKRPHCSECGLQFDHKNLLKIHMNSYHSSLDVLQCYQCGKSFGNRSEFVSHVTSHETSLKGTKDIRKEHKPLRRMSSAPVPGENLSRFRSQGPMLLARDRSGISCDLGDNGEVKERGDQVLHPVKSQIDDSRPFVNRLFPSYGVFRHHKQETITSQEQGDWHRKVKGNLFTVPESKTRIFLPKCHEDVGHDREHLGVKRRLQDEREEFSPGNAKGDYVSKKPASSEEATTARISAFSAYERTSRSDEVTRHPILGRAKRDRDGLPIGGPPPLIPVVHPGISHSFAQTSDARLLRVHRPVTRTASANSALRYPRMLPFPTQNPTLQSSRWGPDLEPAVPSSPVRDSPRDPPELPSRESINNITKEALLHSLSLRRRASAPELGALVKPLAEPRSRAAPEPIKNPPGNSLNNSEKTESALATSSGRLRQLNEGYQPRRKHPRDFTCHHCGIYFGHKKLLKIHLDCYHGSAQELQCLRCEKNFSSRSEFLEHLMSHEGGDELLAIQRKRLRLDRRSSLPHEGETVIRHELNSTVAKETTPKKETVLRDEPKLADTPGELRKPLLNELKTRTFEDPVENLKPNGVDVKRESRVNNLKLGNERRENDSDGGSNFCFVCGQSFTSGKKLEHHISSHAVVDQNGRYCCSLCQKSFDHHRKLEIHTRSHTGFKPHKCELCGRSFPYYSSYYYHKMTHTEDRPHKCGVCGKGFIQTRYLRSHMKTHKEQNGWASDEELDVDTVAEQVKKNDGANRTKNSPFRETEAQIETEPTDQEGYSSQGELEEHDTARILCSFKQSSNVGMQTQSLSKDDQRDSELRDDLVLANGSHSEDTPSVNQTEEANFGALEDSQLKGTQGLSNAADAATNVNKEPTQGTNDESPKKTKKKKYKCKHCEKNFSSYSSLHVHVRIHTGHRPYSCNHCFKKFTHSSGLKRHVRCHTGEKPYPCPACPSAFADRGALKSHIRTHTGERPFVCDFCNKSFTQPSSLRVHKKTVHAHEFFDEK</sequence>
<evidence type="ECO:0000256" key="4">
    <source>
        <dbReference type="ARBA" id="ARBA00022771"/>
    </source>
</evidence>
<feature type="region of interest" description="Disordered" evidence="8">
    <location>
        <begin position="401"/>
        <end position="444"/>
    </location>
</feature>
<feature type="region of interest" description="Disordered" evidence="8">
    <location>
        <begin position="502"/>
        <end position="550"/>
    </location>
</feature>
<gene>
    <name evidence="10" type="ORF">PLOB_00025485</name>
</gene>
<feature type="region of interest" description="Disordered" evidence="8">
    <location>
        <begin position="352"/>
        <end position="376"/>
    </location>
</feature>
<feature type="region of interest" description="Disordered" evidence="8">
    <location>
        <begin position="891"/>
        <end position="938"/>
    </location>
</feature>
<evidence type="ECO:0000256" key="8">
    <source>
        <dbReference type="SAM" id="MobiDB-lite"/>
    </source>
</evidence>
<evidence type="ECO:0000256" key="2">
    <source>
        <dbReference type="ARBA" id="ARBA00022723"/>
    </source>
</evidence>
<feature type="domain" description="C2H2-type" evidence="9">
    <location>
        <begin position="1515"/>
        <end position="1542"/>
    </location>
</feature>